<organism evidence="2">
    <name type="scientific">Pararge aegeria</name>
    <name type="common">speckled wood butterfly</name>
    <dbReference type="NCBI Taxonomy" id="116150"/>
    <lineage>
        <taxon>Eukaryota</taxon>
        <taxon>Metazoa</taxon>
        <taxon>Ecdysozoa</taxon>
        <taxon>Arthropoda</taxon>
        <taxon>Hexapoda</taxon>
        <taxon>Insecta</taxon>
        <taxon>Pterygota</taxon>
        <taxon>Neoptera</taxon>
        <taxon>Endopterygota</taxon>
        <taxon>Lepidoptera</taxon>
        <taxon>Glossata</taxon>
        <taxon>Ditrysia</taxon>
        <taxon>Papilionoidea</taxon>
        <taxon>Nymphalidae</taxon>
        <taxon>Satyrinae</taxon>
        <taxon>Satyrini</taxon>
        <taxon>Parargina</taxon>
        <taxon>Pararge</taxon>
    </lineage>
</organism>
<protein>
    <submittedName>
        <fullName evidence="2">Uncharacterized protein</fullName>
    </submittedName>
</protein>
<dbReference type="AlphaFoldDB" id="S4NJQ7"/>
<reference evidence="2" key="2">
    <citation type="submission" date="2013-05" db="EMBL/GenBank/DDBJ databases">
        <authorList>
            <person name="Carter J.-M."/>
            <person name="Baker S.C."/>
            <person name="Pink R."/>
            <person name="Carter D.R.F."/>
            <person name="Collins A."/>
            <person name="Tomlin J."/>
            <person name="Gibbs M."/>
            <person name="Breuker C.J."/>
        </authorList>
    </citation>
    <scope>NUCLEOTIDE SEQUENCE</scope>
    <source>
        <tissue evidence="2">Ovary</tissue>
    </source>
</reference>
<feature type="region of interest" description="Disordered" evidence="1">
    <location>
        <begin position="1"/>
        <end position="28"/>
    </location>
</feature>
<evidence type="ECO:0000313" key="2">
    <source>
        <dbReference type="EMBL" id="JAA78946.1"/>
    </source>
</evidence>
<feature type="non-terminal residue" evidence="2">
    <location>
        <position position="1"/>
    </location>
</feature>
<reference evidence="2" key="1">
    <citation type="journal article" date="2013" name="BMC Genomics">
        <title>Unscrambling butterfly oogenesis.</title>
        <authorList>
            <person name="Carter J.M."/>
            <person name="Baker S.C."/>
            <person name="Pink R."/>
            <person name="Carter D.R."/>
            <person name="Collins A."/>
            <person name="Tomlin J."/>
            <person name="Gibbs M."/>
            <person name="Breuker C.J."/>
        </authorList>
    </citation>
    <scope>NUCLEOTIDE SEQUENCE</scope>
    <source>
        <tissue evidence="2">Ovary</tissue>
    </source>
</reference>
<feature type="non-terminal residue" evidence="2">
    <location>
        <position position="70"/>
    </location>
</feature>
<proteinExistence type="predicted"/>
<dbReference type="EMBL" id="GAIX01013614">
    <property type="protein sequence ID" value="JAA78946.1"/>
    <property type="molecule type" value="Transcribed_RNA"/>
</dbReference>
<name>S4NJQ7_9NEOP</name>
<sequence>DPVGSRISRTTNGFRPTKCGNGPGTEEDLPRSWKICLPIDAMGSNLLSEFYLLVAKKKQATLTLGLGGDV</sequence>
<accession>S4NJQ7</accession>
<evidence type="ECO:0000256" key="1">
    <source>
        <dbReference type="SAM" id="MobiDB-lite"/>
    </source>
</evidence>